<proteinExistence type="predicted"/>
<dbReference type="AlphaFoldDB" id="A0A1F6C5B4"/>
<gene>
    <name evidence="1" type="ORF">A2841_01405</name>
</gene>
<sequence>MLLAAFEEASPKYRELDLLPSPIFSVKMEKTAARKKPLRVLLSEKVDSGKIGFLCLFVIVATQARDAIHVGNCVQ</sequence>
<evidence type="ECO:0000313" key="2">
    <source>
        <dbReference type="Proteomes" id="UP000178249"/>
    </source>
</evidence>
<reference evidence="1 2" key="1">
    <citation type="journal article" date="2016" name="Nat. Commun.">
        <title>Thousands of microbial genomes shed light on interconnected biogeochemical processes in an aquifer system.</title>
        <authorList>
            <person name="Anantharaman K."/>
            <person name="Brown C.T."/>
            <person name="Hug L.A."/>
            <person name="Sharon I."/>
            <person name="Castelle C.J."/>
            <person name="Probst A.J."/>
            <person name="Thomas B.C."/>
            <person name="Singh A."/>
            <person name="Wilkins M.J."/>
            <person name="Karaoz U."/>
            <person name="Brodie E.L."/>
            <person name="Williams K.H."/>
            <person name="Hubbard S.S."/>
            <person name="Banfield J.F."/>
        </authorList>
    </citation>
    <scope>NUCLEOTIDE SEQUENCE [LARGE SCALE GENOMIC DNA]</scope>
</reference>
<comment type="caution">
    <text evidence="1">The sequence shown here is derived from an EMBL/GenBank/DDBJ whole genome shotgun (WGS) entry which is preliminary data.</text>
</comment>
<protein>
    <submittedName>
        <fullName evidence="1">Uncharacterized protein</fullName>
    </submittedName>
</protein>
<dbReference type="EMBL" id="MFKP01000015">
    <property type="protein sequence ID" value="OGG44252.1"/>
    <property type="molecule type" value="Genomic_DNA"/>
</dbReference>
<accession>A0A1F6C5B4</accession>
<evidence type="ECO:0000313" key="1">
    <source>
        <dbReference type="EMBL" id="OGG44252.1"/>
    </source>
</evidence>
<name>A0A1F6C5B4_9BACT</name>
<dbReference type="Proteomes" id="UP000178249">
    <property type="component" value="Unassembled WGS sequence"/>
</dbReference>
<organism evidence="1 2">
    <name type="scientific">Candidatus Kaiserbacteria bacterium RIFCSPHIGHO2_01_FULL_48_10</name>
    <dbReference type="NCBI Taxonomy" id="1798476"/>
    <lineage>
        <taxon>Bacteria</taxon>
        <taxon>Candidatus Kaiseribacteriota</taxon>
    </lineage>
</organism>